<keyword evidence="5" id="KW-0539">Nucleus</keyword>
<dbReference type="GO" id="GO:0005634">
    <property type="term" value="C:nucleus"/>
    <property type="evidence" value="ECO:0007669"/>
    <property type="project" value="UniProtKB-SubCell"/>
</dbReference>
<name>A0ABD3AT44_9GENT</name>
<evidence type="ECO:0000256" key="5">
    <source>
        <dbReference type="ARBA" id="ARBA00023242"/>
    </source>
</evidence>
<dbReference type="SUPFAM" id="SSF101936">
    <property type="entry name" value="DNA-binding pseudobarrel domain"/>
    <property type="match status" value="1"/>
</dbReference>
<evidence type="ECO:0000256" key="2">
    <source>
        <dbReference type="ARBA" id="ARBA00023015"/>
    </source>
</evidence>
<keyword evidence="4" id="KW-0804">Transcription</keyword>
<keyword evidence="2" id="KW-0805">Transcription regulation</keyword>
<comment type="subcellular location">
    <subcellularLocation>
        <location evidence="1">Nucleus</location>
    </subcellularLocation>
</comment>
<dbReference type="AlphaFoldDB" id="A0ABD3AT44"/>
<organism evidence="6 7">
    <name type="scientific">Cinchona calisaya</name>
    <dbReference type="NCBI Taxonomy" id="153742"/>
    <lineage>
        <taxon>Eukaryota</taxon>
        <taxon>Viridiplantae</taxon>
        <taxon>Streptophyta</taxon>
        <taxon>Embryophyta</taxon>
        <taxon>Tracheophyta</taxon>
        <taxon>Spermatophyta</taxon>
        <taxon>Magnoliopsida</taxon>
        <taxon>eudicotyledons</taxon>
        <taxon>Gunneridae</taxon>
        <taxon>Pentapetalae</taxon>
        <taxon>asterids</taxon>
        <taxon>lamiids</taxon>
        <taxon>Gentianales</taxon>
        <taxon>Rubiaceae</taxon>
        <taxon>Cinchonoideae</taxon>
        <taxon>Cinchoneae</taxon>
        <taxon>Cinchona</taxon>
    </lineage>
</organism>
<evidence type="ECO:0000256" key="4">
    <source>
        <dbReference type="ARBA" id="ARBA00023163"/>
    </source>
</evidence>
<evidence type="ECO:0000313" key="6">
    <source>
        <dbReference type="EMBL" id="KAL3534356.1"/>
    </source>
</evidence>
<evidence type="ECO:0000313" key="7">
    <source>
        <dbReference type="Proteomes" id="UP001630127"/>
    </source>
</evidence>
<reference evidence="6 7" key="1">
    <citation type="submission" date="2024-11" db="EMBL/GenBank/DDBJ databases">
        <title>A near-complete genome assembly of Cinchona calisaya.</title>
        <authorList>
            <person name="Lian D.C."/>
            <person name="Zhao X.W."/>
            <person name="Wei L."/>
        </authorList>
    </citation>
    <scope>NUCLEOTIDE SEQUENCE [LARGE SCALE GENOMIC DNA]</scope>
    <source>
        <tissue evidence="6">Nenye</tissue>
    </source>
</reference>
<proteinExistence type="predicted"/>
<accession>A0ABD3AT44</accession>
<dbReference type="InterPro" id="IPR015300">
    <property type="entry name" value="DNA-bd_pseudobarrel_sf"/>
</dbReference>
<comment type="caution">
    <text evidence="6">The sequence shown here is derived from an EMBL/GenBank/DDBJ whole genome shotgun (WGS) entry which is preliminary data.</text>
</comment>
<dbReference type="EMBL" id="JBJUIK010000002">
    <property type="protein sequence ID" value="KAL3534356.1"/>
    <property type="molecule type" value="Genomic_DNA"/>
</dbReference>
<dbReference type="Proteomes" id="UP001630127">
    <property type="component" value="Unassembled WGS sequence"/>
</dbReference>
<sequence length="124" mass="14512">MKFIQEQFKKKIIIGEQTLVMEKRLSADDVRKHLTISPRLLQHNPKVLRDEVKFGKQKTKSANRNAPLSYVLLSKEWKDIAEKNDLRAGEIVQLWAVRVEEALWFVLLTENSAGYRSKESYNLK</sequence>
<keyword evidence="7" id="KW-1185">Reference proteome</keyword>
<dbReference type="GO" id="GO:0003677">
    <property type="term" value="F:DNA binding"/>
    <property type="evidence" value="ECO:0007669"/>
    <property type="project" value="UniProtKB-KW"/>
</dbReference>
<evidence type="ECO:0000256" key="3">
    <source>
        <dbReference type="ARBA" id="ARBA00023125"/>
    </source>
</evidence>
<protein>
    <submittedName>
        <fullName evidence="6">Uncharacterized protein</fullName>
    </submittedName>
</protein>
<keyword evidence="3" id="KW-0238">DNA-binding</keyword>
<gene>
    <name evidence="6" type="ORF">ACH5RR_002817</name>
</gene>
<evidence type="ECO:0000256" key="1">
    <source>
        <dbReference type="ARBA" id="ARBA00004123"/>
    </source>
</evidence>